<name>A0AAV7WZG2_PLEWA</name>
<gene>
    <name evidence="1" type="ORF">NDU88_005714</name>
</gene>
<evidence type="ECO:0000313" key="1">
    <source>
        <dbReference type="EMBL" id="KAJ1218131.1"/>
    </source>
</evidence>
<dbReference type="Proteomes" id="UP001066276">
    <property type="component" value="Chromosome 1_1"/>
</dbReference>
<comment type="caution">
    <text evidence="1">The sequence shown here is derived from an EMBL/GenBank/DDBJ whole genome shotgun (WGS) entry which is preliminary data.</text>
</comment>
<proteinExistence type="predicted"/>
<reference evidence="1" key="1">
    <citation type="journal article" date="2022" name="bioRxiv">
        <title>Sequencing and chromosome-scale assembly of the giantPleurodeles waltlgenome.</title>
        <authorList>
            <person name="Brown T."/>
            <person name="Elewa A."/>
            <person name="Iarovenko S."/>
            <person name="Subramanian E."/>
            <person name="Araus A.J."/>
            <person name="Petzold A."/>
            <person name="Susuki M."/>
            <person name="Suzuki K.-i.T."/>
            <person name="Hayashi T."/>
            <person name="Toyoda A."/>
            <person name="Oliveira C."/>
            <person name="Osipova E."/>
            <person name="Leigh N.D."/>
            <person name="Simon A."/>
            <person name="Yun M.H."/>
        </authorList>
    </citation>
    <scope>NUCLEOTIDE SEQUENCE</scope>
    <source>
        <strain evidence="1">20211129_DDA</strain>
        <tissue evidence="1">Liver</tissue>
    </source>
</reference>
<dbReference type="EMBL" id="JANPWB010000001">
    <property type="protein sequence ID" value="KAJ1218131.1"/>
    <property type="molecule type" value="Genomic_DNA"/>
</dbReference>
<accession>A0AAV7WZG2</accession>
<organism evidence="1 2">
    <name type="scientific">Pleurodeles waltl</name>
    <name type="common">Iberian ribbed newt</name>
    <dbReference type="NCBI Taxonomy" id="8319"/>
    <lineage>
        <taxon>Eukaryota</taxon>
        <taxon>Metazoa</taxon>
        <taxon>Chordata</taxon>
        <taxon>Craniata</taxon>
        <taxon>Vertebrata</taxon>
        <taxon>Euteleostomi</taxon>
        <taxon>Amphibia</taxon>
        <taxon>Batrachia</taxon>
        <taxon>Caudata</taxon>
        <taxon>Salamandroidea</taxon>
        <taxon>Salamandridae</taxon>
        <taxon>Pleurodelinae</taxon>
        <taxon>Pleurodeles</taxon>
    </lineage>
</organism>
<sequence>MQNLDCVYIQGFLAGRRCDSSGALAAVVESGCGSRQAEIGVGDRGPGPRRVEPLSERDATAVAALPLAGHRSSVGDLIGGWVGPRSPRVSRGLLPWDGAGRHAAQWAGRWTPGLVVVPAGFGPQGEWLPSWAACWRRGPDRRSGRTAAPRDSRGFWPWAPGEAGRCVTRWAGRPRGAGPFRDCWARWPCGGAGGLGGHEEHIALPGAAAVVAVLEPAGLVGLRCGLLAGLETVAGAW</sequence>
<protein>
    <submittedName>
        <fullName evidence="1">Uncharacterized protein</fullName>
    </submittedName>
</protein>
<dbReference type="AlphaFoldDB" id="A0AAV7WZG2"/>
<keyword evidence="2" id="KW-1185">Reference proteome</keyword>
<evidence type="ECO:0000313" key="2">
    <source>
        <dbReference type="Proteomes" id="UP001066276"/>
    </source>
</evidence>